<comment type="subcellular location">
    <subcellularLocation>
        <location evidence="1">Membrane</location>
        <topology evidence="1">Single-pass type I membrane protein</topology>
    </subcellularLocation>
</comment>
<dbReference type="InterPro" id="IPR011009">
    <property type="entry name" value="Kinase-like_dom_sf"/>
</dbReference>
<dbReference type="PANTHER" id="PTHR27009">
    <property type="entry name" value="RUST RESISTANCE KINASE LR10-RELATED"/>
    <property type="match status" value="1"/>
</dbReference>
<evidence type="ECO:0000256" key="12">
    <source>
        <dbReference type="ARBA" id="ARBA00023136"/>
    </source>
</evidence>
<feature type="transmembrane region" description="Helical" evidence="20">
    <location>
        <begin position="280"/>
        <end position="302"/>
    </location>
</feature>
<evidence type="ECO:0000256" key="7">
    <source>
        <dbReference type="ARBA" id="ARBA00022729"/>
    </source>
</evidence>
<dbReference type="Proteomes" id="UP000694886">
    <property type="component" value="Chromosome 1"/>
</dbReference>
<dbReference type="GeneID" id="18614499"/>
<evidence type="ECO:0000259" key="22">
    <source>
        <dbReference type="PROSITE" id="PS50011"/>
    </source>
</evidence>
<evidence type="ECO:0000256" key="13">
    <source>
        <dbReference type="ARBA" id="ARBA00023157"/>
    </source>
</evidence>
<gene>
    <name evidence="24" type="primary">LOC18614499</name>
</gene>
<evidence type="ECO:0000256" key="11">
    <source>
        <dbReference type="ARBA" id="ARBA00022989"/>
    </source>
</evidence>
<dbReference type="PROSITE" id="PS00108">
    <property type="entry name" value="PROTEIN_KINASE_ST"/>
    <property type="match status" value="1"/>
</dbReference>
<dbReference type="SUPFAM" id="SSF56112">
    <property type="entry name" value="Protein kinase-like (PK-like)"/>
    <property type="match status" value="1"/>
</dbReference>
<evidence type="ECO:0000256" key="8">
    <source>
        <dbReference type="ARBA" id="ARBA00022741"/>
    </source>
</evidence>
<dbReference type="GO" id="GO:0030247">
    <property type="term" value="F:polysaccharide binding"/>
    <property type="evidence" value="ECO:0007669"/>
    <property type="project" value="InterPro"/>
</dbReference>
<keyword evidence="11 20" id="KW-1133">Transmembrane helix</keyword>
<dbReference type="Gene3D" id="1.10.510.10">
    <property type="entry name" value="Transferase(Phosphotransferase) domain 1"/>
    <property type="match status" value="1"/>
</dbReference>
<evidence type="ECO:0000256" key="20">
    <source>
        <dbReference type="SAM" id="Phobius"/>
    </source>
</evidence>
<evidence type="ECO:0000256" key="10">
    <source>
        <dbReference type="ARBA" id="ARBA00022840"/>
    </source>
</evidence>
<dbReference type="GO" id="GO:0016020">
    <property type="term" value="C:membrane"/>
    <property type="evidence" value="ECO:0007669"/>
    <property type="project" value="UniProtKB-SubCell"/>
</dbReference>
<evidence type="ECO:0000256" key="19">
    <source>
        <dbReference type="SAM" id="MobiDB-lite"/>
    </source>
</evidence>
<proteinExistence type="predicted"/>
<dbReference type="RefSeq" id="XP_017980059.1">
    <property type="nucleotide sequence ID" value="XM_018124570.1"/>
</dbReference>
<comment type="catalytic activity">
    <reaction evidence="17">
        <text>L-seryl-[protein] + ATP = O-phospho-L-seryl-[protein] + ADP + H(+)</text>
        <dbReference type="Rhea" id="RHEA:17989"/>
        <dbReference type="Rhea" id="RHEA-COMP:9863"/>
        <dbReference type="Rhea" id="RHEA-COMP:11604"/>
        <dbReference type="ChEBI" id="CHEBI:15378"/>
        <dbReference type="ChEBI" id="CHEBI:29999"/>
        <dbReference type="ChEBI" id="CHEBI:30616"/>
        <dbReference type="ChEBI" id="CHEBI:83421"/>
        <dbReference type="ChEBI" id="CHEBI:456216"/>
        <dbReference type="EC" id="2.7.11.1"/>
    </reaction>
</comment>
<evidence type="ECO:0000256" key="2">
    <source>
        <dbReference type="ARBA" id="ARBA00012513"/>
    </source>
</evidence>
<reference evidence="23" key="1">
    <citation type="journal article" date="1997" name="Nucleic Acids Res.">
        <title>tRNAscan-SE: a program for improved detection of transfer RNA genes in genomic sequence.</title>
        <authorList>
            <person name="Lowe T.M."/>
            <person name="Eddy S.R."/>
        </authorList>
    </citation>
    <scope>NUCLEOTIDE SEQUENCE [LARGE SCALE GENOMIC DNA]</scope>
    <source>
        <strain evidence="23">r\B97-61/B2</strain>
    </source>
</reference>
<dbReference type="FunFam" id="3.30.200.20:FF:000059">
    <property type="entry name" value="S-receptor-like serine/threonine-protein kinase"/>
    <property type="match status" value="1"/>
</dbReference>
<dbReference type="KEGG" id="tcc:18614499"/>
<keyword evidence="14" id="KW-0675">Receptor</keyword>
<keyword evidence="5" id="KW-0808">Transferase</keyword>
<evidence type="ECO:0000256" key="9">
    <source>
        <dbReference type="ARBA" id="ARBA00022777"/>
    </source>
</evidence>
<evidence type="ECO:0000256" key="21">
    <source>
        <dbReference type="SAM" id="SignalP"/>
    </source>
</evidence>
<sequence>MPVLNLLIIALFFLPICNSRKQSSCSSLCGNLSIQYPFRLRNDPANCGHFLYELACEHERPVLTIDYGRFYVESISYDNKTLHAVDPGLKTNDCSSLPRYAWTANNLSNVSEHYYEPYYYHLPYWLPLETEDTMIYFNCSTALNSPEYLDASPCITNSSLPQAHHLYVFLGTLQAASLSNSCDYFLITPAVIQTTGNLTYADIHKKLTIGYELSWSYYFCLICESNGGYCPFSDGIGDSKRICCRGPLTSVNCFVHYLWIAIQGKPPNNLTGCIGLVLKIVGYFILIRAAVGILCMSLYLIYKWWKRASIDESVEQFLRNYENLKLRKFSYSDIKRMTGGFNEQLGQGGFGSVFKGKLSNGCLVAVKMLAEAKGDGRDFINELRTIGMIRHVNVVQLLGFCFEGSKKVLIYEYMPNGSLDKYLFSRDDVCTLSWSRMYEIALAIAHGIEYLHRGCHMRILHLDIKPHNILLNEDFTPKISDFGLAKLYPRNDSVVSLTNARGTMGYMAPELLYKNIGGISSKSDVYSFGMLLMEMAGRRKNLNPFVENLSQIYFPSWIYDQLEQKGEVEIKDATAEEKDIGNRMIMIALWCIQLKPADRPSMTKVVEMLENTSEPLQMPPKPALAPERKRS</sequence>
<evidence type="ECO:0000256" key="4">
    <source>
        <dbReference type="ARBA" id="ARBA00022536"/>
    </source>
</evidence>
<feature type="domain" description="Protein kinase" evidence="22">
    <location>
        <begin position="339"/>
        <end position="617"/>
    </location>
</feature>
<evidence type="ECO:0000256" key="6">
    <source>
        <dbReference type="ARBA" id="ARBA00022692"/>
    </source>
</evidence>
<keyword evidence="6 20" id="KW-0812">Transmembrane</keyword>
<dbReference type="PROSITE" id="PS00107">
    <property type="entry name" value="PROTEIN_KINASE_ATP"/>
    <property type="match status" value="1"/>
</dbReference>
<reference evidence="24" key="2">
    <citation type="submission" date="2025-08" db="UniProtKB">
        <authorList>
            <consortium name="RefSeq"/>
        </authorList>
    </citation>
    <scope>IDENTIFICATION</scope>
</reference>
<dbReference type="GO" id="GO:0005524">
    <property type="term" value="F:ATP binding"/>
    <property type="evidence" value="ECO:0007669"/>
    <property type="project" value="UniProtKB-UniRule"/>
</dbReference>
<keyword evidence="13" id="KW-1015">Disulfide bond</keyword>
<dbReference type="InterPro" id="IPR000719">
    <property type="entry name" value="Prot_kinase_dom"/>
</dbReference>
<feature type="binding site" evidence="18">
    <location>
        <position position="367"/>
    </location>
    <ligand>
        <name>ATP</name>
        <dbReference type="ChEBI" id="CHEBI:30616"/>
    </ligand>
</feature>
<organism evidence="23 24">
    <name type="scientific">Theobroma cacao</name>
    <name type="common">Cacao</name>
    <name type="synonym">Cocoa</name>
    <dbReference type="NCBI Taxonomy" id="3641"/>
    <lineage>
        <taxon>Eukaryota</taxon>
        <taxon>Viridiplantae</taxon>
        <taxon>Streptophyta</taxon>
        <taxon>Embryophyta</taxon>
        <taxon>Tracheophyta</taxon>
        <taxon>Spermatophyta</taxon>
        <taxon>Magnoliopsida</taxon>
        <taxon>eudicotyledons</taxon>
        <taxon>Gunneridae</taxon>
        <taxon>Pentapetalae</taxon>
        <taxon>rosids</taxon>
        <taxon>malvids</taxon>
        <taxon>Malvales</taxon>
        <taxon>Malvaceae</taxon>
        <taxon>Byttnerioideae</taxon>
        <taxon>Theobroma</taxon>
    </lineage>
</organism>
<evidence type="ECO:0000256" key="17">
    <source>
        <dbReference type="ARBA" id="ARBA00048679"/>
    </source>
</evidence>
<keyword evidence="9 24" id="KW-0418">Kinase</keyword>
<dbReference type="InterPro" id="IPR017441">
    <property type="entry name" value="Protein_kinase_ATP_BS"/>
</dbReference>
<keyword evidence="15" id="KW-0325">Glycoprotein</keyword>
<dbReference type="AlphaFoldDB" id="A0AB32WM04"/>
<dbReference type="FunFam" id="1.10.510.10:FF:000590">
    <property type="entry name" value="PR5-like receptor kinase"/>
    <property type="match status" value="1"/>
</dbReference>
<keyword evidence="4" id="KW-0245">EGF-like domain</keyword>
<dbReference type="Gene3D" id="3.30.200.20">
    <property type="entry name" value="Phosphorylase Kinase, domain 1"/>
    <property type="match status" value="1"/>
</dbReference>
<dbReference type="InterPro" id="IPR045874">
    <property type="entry name" value="LRK10/LRL21-25-like"/>
</dbReference>
<dbReference type="Gramene" id="Tc01v2_t033490.1">
    <property type="protein sequence ID" value="Tc01v2_p033490.1"/>
    <property type="gene ID" value="Tc01v2_g033490"/>
</dbReference>
<dbReference type="Pfam" id="PF00069">
    <property type="entry name" value="Pkinase"/>
    <property type="match status" value="1"/>
</dbReference>
<evidence type="ECO:0000256" key="5">
    <source>
        <dbReference type="ARBA" id="ARBA00022679"/>
    </source>
</evidence>
<feature type="signal peptide" evidence="21">
    <location>
        <begin position="1"/>
        <end position="19"/>
    </location>
</feature>
<protein>
    <recommendedName>
        <fullName evidence="2">non-specific serine/threonine protein kinase</fullName>
        <ecNumber evidence="2">2.7.11.1</ecNumber>
    </recommendedName>
</protein>
<comment type="catalytic activity">
    <reaction evidence="16">
        <text>L-threonyl-[protein] + ATP = O-phospho-L-threonyl-[protein] + ADP + H(+)</text>
        <dbReference type="Rhea" id="RHEA:46608"/>
        <dbReference type="Rhea" id="RHEA-COMP:11060"/>
        <dbReference type="Rhea" id="RHEA-COMP:11605"/>
        <dbReference type="ChEBI" id="CHEBI:15378"/>
        <dbReference type="ChEBI" id="CHEBI:30013"/>
        <dbReference type="ChEBI" id="CHEBI:30616"/>
        <dbReference type="ChEBI" id="CHEBI:61977"/>
        <dbReference type="ChEBI" id="CHEBI:456216"/>
        <dbReference type="EC" id="2.7.11.1"/>
    </reaction>
</comment>
<dbReference type="Pfam" id="PF13947">
    <property type="entry name" value="GUB_WAK_bind"/>
    <property type="match status" value="1"/>
</dbReference>
<evidence type="ECO:0000256" key="18">
    <source>
        <dbReference type="PROSITE-ProRule" id="PRU10141"/>
    </source>
</evidence>
<evidence type="ECO:0000256" key="3">
    <source>
        <dbReference type="ARBA" id="ARBA00022527"/>
    </source>
</evidence>
<evidence type="ECO:0000313" key="24">
    <source>
        <dbReference type="RefSeq" id="XP_017980059.1"/>
    </source>
</evidence>
<keyword evidence="12 20" id="KW-0472">Membrane</keyword>
<evidence type="ECO:0000256" key="16">
    <source>
        <dbReference type="ARBA" id="ARBA00047899"/>
    </source>
</evidence>
<dbReference type="GO" id="GO:0004674">
    <property type="term" value="F:protein serine/threonine kinase activity"/>
    <property type="evidence" value="ECO:0007669"/>
    <property type="project" value="UniProtKB-KW"/>
</dbReference>
<dbReference type="PROSITE" id="PS50011">
    <property type="entry name" value="PROTEIN_KINASE_DOM"/>
    <property type="match status" value="1"/>
</dbReference>
<evidence type="ECO:0000256" key="14">
    <source>
        <dbReference type="ARBA" id="ARBA00023170"/>
    </source>
</evidence>
<dbReference type="CDD" id="cd14066">
    <property type="entry name" value="STKc_IRAK"/>
    <property type="match status" value="1"/>
</dbReference>
<evidence type="ECO:0000313" key="23">
    <source>
        <dbReference type="Proteomes" id="UP000694886"/>
    </source>
</evidence>
<evidence type="ECO:0000256" key="15">
    <source>
        <dbReference type="ARBA" id="ARBA00023180"/>
    </source>
</evidence>
<accession>A0AB32WM04</accession>
<feature type="region of interest" description="Disordered" evidence="19">
    <location>
        <begin position="610"/>
        <end position="631"/>
    </location>
</feature>
<feature type="chain" id="PRO_5044206879" description="non-specific serine/threonine protein kinase" evidence="21">
    <location>
        <begin position="20"/>
        <end position="631"/>
    </location>
</feature>
<evidence type="ECO:0000256" key="1">
    <source>
        <dbReference type="ARBA" id="ARBA00004479"/>
    </source>
</evidence>
<keyword evidence="3" id="KW-0723">Serine/threonine-protein kinase</keyword>
<dbReference type="EC" id="2.7.11.1" evidence="2"/>
<keyword evidence="10 18" id="KW-0067">ATP-binding</keyword>
<name>A0AB32WM04_THECC</name>
<dbReference type="InterPro" id="IPR008271">
    <property type="entry name" value="Ser/Thr_kinase_AS"/>
</dbReference>
<keyword evidence="8 18" id="KW-0547">Nucleotide-binding</keyword>
<dbReference type="InterPro" id="IPR025287">
    <property type="entry name" value="WAK_GUB"/>
</dbReference>
<keyword evidence="7 21" id="KW-0732">Signal</keyword>
<dbReference type="SMART" id="SM00220">
    <property type="entry name" value="S_TKc"/>
    <property type="match status" value="1"/>
</dbReference>